<proteinExistence type="predicted"/>
<evidence type="ECO:0000259" key="1">
    <source>
        <dbReference type="Pfam" id="PF00149"/>
    </source>
</evidence>
<dbReference type="GO" id="GO:0016787">
    <property type="term" value="F:hydrolase activity"/>
    <property type="evidence" value="ECO:0007669"/>
    <property type="project" value="InterPro"/>
</dbReference>
<accession>A0A843XSE1</accession>
<evidence type="ECO:0000313" key="3">
    <source>
        <dbReference type="Proteomes" id="UP000652761"/>
    </source>
</evidence>
<dbReference type="Pfam" id="PF00149">
    <property type="entry name" value="Metallophos"/>
    <property type="match status" value="1"/>
</dbReference>
<dbReference type="PANTHER" id="PTHR47680:SF2">
    <property type="entry name" value="SHEWANELLA-LIKE PROTEIN PHOSPHATASE 2"/>
    <property type="match status" value="1"/>
</dbReference>
<dbReference type="Proteomes" id="UP000652761">
    <property type="component" value="Unassembled WGS sequence"/>
</dbReference>
<keyword evidence="3" id="KW-1185">Reference proteome</keyword>
<dbReference type="Gene3D" id="3.60.21.10">
    <property type="match status" value="1"/>
</dbReference>
<organism evidence="2 3">
    <name type="scientific">Colocasia esculenta</name>
    <name type="common">Wild taro</name>
    <name type="synonym">Arum esculentum</name>
    <dbReference type="NCBI Taxonomy" id="4460"/>
    <lineage>
        <taxon>Eukaryota</taxon>
        <taxon>Viridiplantae</taxon>
        <taxon>Streptophyta</taxon>
        <taxon>Embryophyta</taxon>
        <taxon>Tracheophyta</taxon>
        <taxon>Spermatophyta</taxon>
        <taxon>Magnoliopsida</taxon>
        <taxon>Liliopsida</taxon>
        <taxon>Araceae</taxon>
        <taxon>Aroideae</taxon>
        <taxon>Colocasieae</taxon>
        <taxon>Colocasia</taxon>
    </lineage>
</organism>
<dbReference type="PANTHER" id="PTHR47680">
    <property type="entry name" value="SHEWANELLA-LIKE PROTEIN PHOSPHATASE 2"/>
    <property type="match status" value="1"/>
</dbReference>
<feature type="domain" description="Calcineurin-like phosphoesterase" evidence="1">
    <location>
        <begin position="61"/>
        <end position="194"/>
    </location>
</feature>
<dbReference type="EMBL" id="NMUH01011925">
    <property type="protein sequence ID" value="MQM21991.1"/>
    <property type="molecule type" value="Genomic_DNA"/>
</dbReference>
<dbReference type="InterPro" id="IPR004843">
    <property type="entry name" value="Calcineurin-like_PHP"/>
</dbReference>
<sequence>MEASPGVCGAVPPLLSSFVDALVDFSVSGLFLPTQDDPRLDPNTSPASRPPLPTRFPAPARLVAIGDLHGDLPKAAQAFALAGLADPATGRWTGGTSVAVQVGDVLDRGGDEIRLLYLLHRLKIEAAHAGGQLLTILGNHDVMNVAFDFRYVTREGLAEFERWGSWYREGIAMKRLCDGVEDPGDPFEGIPRVFQGVKEECFEGFRARIAALRPNGPISRKFLAGNQTVVVVGDSVFVHGGLLRDHVEYGLERLNEEVRAWIEGSEGSWMPRLLRGRDSLVWLRKFSDGENCDCAHLEEVLSSIPGVRRMVMGHTIQERINGVCENRAIRVDVGLSKGCTNGLPEVLEIVDGKHLRILTSNEVFRQKQEYKTPAVVREGGGRKARISWSIPRISNMMKQTTLSFTAVFAQGINGHCGGDPLLGYGLNEPPLKANDTKGPDTISFNDDRRDASVEVPRRGVVHSRHLLGFFIVNAFDRGARATSSHLTVIGRRRAARGRRPWGATQGPVQQSVRLRGVRCFKR</sequence>
<dbReference type="SUPFAM" id="SSF56300">
    <property type="entry name" value="Metallo-dependent phosphatases"/>
    <property type="match status" value="1"/>
</dbReference>
<dbReference type="OrthoDB" id="5976022at2759"/>
<dbReference type="AlphaFoldDB" id="A0A843XSE1"/>
<gene>
    <name evidence="2" type="ORF">Taro_055039</name>
</gene>
<protein>
    <recommendedName>
        <fullName evidence="1">Calcineurin-like phosphoesterase domain-containing protein</fullName>
    </recommendedName>
</protein>
<name>A0A843XSE1_COLES</name>
<evidence type="ECO:0000313" key="2">
    <source>
        <dbReference type="EMBL" id="MQM21991.1"/>
    </source>
</evidence>
<comment type="caution">
    <text evidence="2">The sequence shown here is derived from an EMBL/GenBank/DDBJ whole genome shotgun (WGS) entry which is preliminary data.</text>
</comment>
<reference evidence="2" key="1">
    <citation type="submission" date="2017-07" db="EMBL/GenBank/DDBJ databases">
        <title>Taro Niue Genome Assembly and Annotation.</title>
        <authorList>
            <person name="Atibalentja N."/>
            <person name="Keating K."/>
            <person name="Fields C.J."/>
        </authorList>
    </citation>
    <scope>NUCLEOTIDE SEQUENCE</scope>
    <source>
        <strain evidence="2">Niue_2</strain>
        <tissue evidence="2">Leaf</tissue>
    </source>
</reference>
<dbReference type="InterPro" id="IPR029052">
    <property type="entry name" value="Metallo-depent_PP-like"/>
</dbReference>